<dbReference type="AlphaFoldDB" id="A0A1M5W014"/>
<dbReference type="Gene3D" id="1.25.40.10">
    <property type="entry name" value="Tetratricopeptide repeat domain"/>
    <property type="match status" value="1"/>
</dbReference>
<dbReference type="InterPro" id="IPR019734">
    <property type="entry name" value="TPR_rpt"/>
</dbReference>
<name>A0A1M5W014_9FLAO</name>
<dbReference type="EMBL" id="FQXQ01000004">
    <property type="protein sequence ID" value="SHH80523.1"/>
    <property type="molecule type" value="Genomic_DNA"/>
</dbReference>
<sequence length="476" mass="53980">MIDYAIKLFLAYILVVELITKQKTMKTRELIFFTILCSFIMFRAHAQDNDPALRYNMLKTDYITKNYESALKNLEWCLDNSPKLTANIYIHGGNLLDAVLKTSPEKKETIAVLGKKMYTKRFENFPEIAPAKAHSDYADFLEEIGGNKEEIFENYEKAFKIDPTQMGPPSIVKYFTAVVEKYKDKDLQKVFNTYDLTVEAIEKKVEGYLDGIEKLQEKEAKGQMLISSDKKQLEDYSTNSEYFGKVVLVLDQKMEEISTCEYLIPLYTADFEENKTDKVWVTRAINRMFKKDCTEDPLYATLVEQYQEIDPSPEASVLYAGLLMDKGETEKAISFFDKAISQETDPAKKAKNLYKVADIFKKRGQNAKAVSYAKKAIAAKSNFGSAYTMIASLYAGSVNDCGSDEFEKRMVYVAAKTYALKASKVDPSIGVYASKLAQAYAANEPSKKLVFNNELGLKSGDSYTIKCWIGETVRVP</sequence>
<evidence type="ECO:0000313" key="2">
    <source>
        <dbReference type="Proteomes" id="UP000184109"/>
    </source>
</evidence>
<dbReference type="STRING" id="1195760.SAMN05444281_2074"/>
<gene>
    <name evidence="1" type="ORF">SAMN05444281_2074</name>
</gene>
<dbReference type="Proteomes" id="UP000184109">
    <property type="component" value="Unassembled WGS sequence"/>
</dbReference>
<evidence type="ECO:0000313" key="1">
    <source>
        <dbReference type="EMBL" id="SHH80523.1"/>
    </source>
</evidence>
<protein>
    <submittedName>
        <fullName evidence="1">Tetratricopeptide repeat-containing protein</fullName>
    </submittedName>
</protein>
<dbReference type="InterPro" id="IPR011990">
    <property type="entry name" value="TPR-like_helical_dom_sf"/>
</dbReference>
<dbReference type="Pfam" id="PF13181">
    <property type="entry name" value="TPR_8"/>
    <property type="match status" value="2"/>
</dbReference>
<dbReference type="SUPFAM" id="SSF48452">
    <property type="entry name" value="TPR-like"/>
    <property type="match status" value="2"/>
</dbReference>
<organism evidence="1 2">
    <name type="scientific">Wenyingzhuangia marina</name>
    <dbReference type="NCBI Taxonomy" id="1195760"/>
    <lineage>
        <taxon>Bacteria</taxon>
        <taxon>Pseudomonadati</taxon>
        <taxon>Bacteroidota</taxon>
        <taxon>Flavobacteriia</taxon>
        <taxon>Flavobacteriales</taxon>
        <taxon>Flavobacteriaceae</taxon>
        <taxon>Wenyingzhuangia</taxon>
    </lineage>
</organism>
<accession>A0A1M5W014</accession>
<proteinExistence type="predicted"/>
<keyword evidence="2" id="KW-1185">Reference proteome</keyword>
<reference evidence="2" key="1">
    <citation type="submission" date="2016-11" db="EMBL/GenBank/DDBJ databases">
        <authorList>
            <person name="Varghese N."/>
            <person name="Submissions S."/>
        </authorList>
    </citation>
    <scope>NUCLEOTIDE SEQUENCE [LARGE SCALE GENOMIC DNA]</scope>
    <source>
        <strain evidence="2">DSM 100572</strain>
    </source>
</reference>